<evidence type="ECO:0000256" key="1">
    <source>
        <dbReference type="ARBA" id="ARBA00004141"/>
    </source>
</evidence>
<keyword evidence="3 5" id="KW-1133">Transmembrane helix</keyword>
<feature type="non-terminal residue" evidence="6">
    <location>
        <position position="138"/>
    </location>
</feature>
<dbReference type="OMA" id="WMEDTSE"/>
<dbReference type="EMBL" id="DS469679">
    <property type="protein sequence ID" value="EDO36087.1"/>
    <property type="molecule type" value="Genomic_DNA"/>
</dbReference>
<dbReference type="Proteomes" id="UP000001593">
    <property type="component" value="Unassembled WGS sequence"/>
</dbReference>
<keyword evidence="2 5" id="KW-0812">Transmembrane</keyword>
<dbReference type="AlphaFoldDB" id="A7SJM3"/>
<dbReference type="InterPro" id="IPR036259">
    <property type="entry name" value="MFS_trans_sf"/>
</dbReference>
<evidence type="ECO:0000256" key="2">
    <source>
        <dbReference type="ARBA" id="ARBA00022692"/>
    </source>
</evidence>
<evidence type="ECO:0000256" key="3">
    <source>
        <dbReference type="ARBA" id="ARBA00022989"/>
    </source>
</evidence>
<feature type="transmembrane region" description="Helical" evidence="5">
    <location>
        <begin position="27"/>
        <end position="45"/>
    </location>
</feature>
<sequence length="138" mass="14652">LVMFGVLNDIQVMYVKASPLCWSDSLVGYWLSIGTAVKAIGLVVGTKVLSMFISDSLMVVVGILANIASYLLTGFAETTLMMFLTLVPQIPQGLATASLRTAMSKLGPPDKQGVVFSVVGVVQSLCAVLAPLMYNTVY</sequence>
<feature type="non-terminal residue" evidence="6">
    <location>
        <position position="1"/>
    </location>
</feature>
<accession>A7SJM3</accession>
<keyword evidence="7" id="KW-1185">Reference proteome</keyword>
<organism evidence="6 7">
    <name type="scientific">Nematostella vectensis</name>
    <name type="common">Starlet sea anemone</name>
    <dbReference type="NCBI Taxonomy" id="45351"/>
    <lineage>
        <taxon>Eukaryota</taxon>
        <taxon>Metazoa</taxon>
        <taxon>Cnidaria</taxon>
        <taxon>Anthozoa</taxon>
        <taxon>Hexacorallia</taxon>
        <taxon>Actiniaria</taxon>
        <taxon>Edwardsiidae</taxon>
        <taxon>Nematostella</taxon>
    </lineage>
</organism>
<dbReference type="PhylomeDB" id="A7SJM3"/>
<dbReference type="HOGENOM" id="CLU_1860264_0_0_1"/>
<gene>
    <name evidence="6" type="ORF">NEMVEDRAFT_v1g43151</name>
</gene>
<feature type="transmembrane region" description="Helical" evidence="5">
    <location>
        <begin position="114"/>
        <end position="134"/>
    </location>
</feature>
<evidence type="ECO:0000256" key="4">
    <source>
        <dbReference type="ARBA" id="ARBA00023136"/>
    </source>
</evidence>
<dbReference type="PANTHER" id="PTHR23507">
    <property type="entry name" value="ZGC:174356"/>
    <property type="match status" value="1"/>
</dbReference>
<name>A7SJM3_NEMVE</name>
<dbReference type="PANTHER" id="PTHR23507:SF1">
    <property type="entry name" value="FI18259P1-RELATED"/>
    <property type="match status" value="1"/>
</dbReference>
<comment type="subcellular location">
    <subcellularLocation>
        <location evidence="1">Membrane</location>
        <topology evidence="1">Multi-pass membrane protein</topology>
    </subcellularLocation>
</comment>
<dbReference type="SUPFAM" id="SSF103473">
    <property type="entry name" value="MFS general substrate transporter"/>
    <property type="match status" value="1"/>
</dbReference>
<evidence type="ECO:0000256" key="5">
    <source>
        <dbReference type="SAM" id="Phobius"/>
    </source>
</evidence>
<protein>
    <submittedName>
        <fullName evidence="6">Uncharacterized protein</fullName>
    </submittedName>
</protein>
<reference evidence="6 7" key="1">
    <citation type="journal article" date="2007" name="Science">
        <title>Sea anemone genome reveals ancestral eumetazoan gene repertoire and genomic organization.</title>
        <authorList>
            <person name="Putnam N.H."/>
            <person name="Srivastava M."/>
            <person name="Hellsten U."/>
            <person name="Dirks B."/>
            <person name="Chapman J."/>
            <person name="Salamov A."/>
            <person name="Terry A."/>
            <person name="Shapiro H."/>
            <person name="Lindquist E."/>
            <person name="Kapitonov V.V."/>
            <person name="Jurka J."/>
            <person name="Genikhovich G."/>
            <person name="Grigoriev I.V."/>
            <person name="Lucas S.M."/>
            <person name="Steele R.E."/>
            <person name="Finnerty J.R."/>
            <person name="Technau U."/>
            <person name="Martindale M.Q."/>
            <person name="Rokhsar D.S."/>
        </authorList>
    </citation>
    <scope>NUCLEOTIDE SEQUENCE [LARGE SCALE GENOMIC DNA]</scope>
    <source>
        <strain evidence="7">CH2 X CH6</strain>
    </source>
</reference>
<dbReference type="Gene3D" id="1.20.1250.20">
    <property type="entry name" value="MFS general substrate transporter like domains"/>
    <property type="match status" value="1"/>
</dbReference>
<dbReference type="InParanoid" id="A7SJM3"/>
<dbReference type="GO" id="GO:0016020">
    <property type="term" value="C:membrane"/>
    <property type="evidence" value="ECO:0007669"/>
    <property type="project" value="UniProtKB-SubCell"/>
</dbReference>
<keyword evidence="4 5" id="KW-0472">Membrane</keyword>
<feature type="transmembrane region" description="Helical" evidence="5">
    <location>
        <begin position="57"/>
        <end position="76"/>
    </location>
</feature>
<proteinExistence type="predicted"/>
<evidence type="ECO:0000313" key="6">
    <source>
        <dbReference type="EMBL" id="EDO36087.1"/>
    </source>
</evidence>
<evidence type="ECO:0000313" key="7">
    <source>
        <dbReference type="Proteomes" id="UP000001593"/>
    </source>
</evidence>